<reference evidence="1 2" key="1">
    <citation type="submission" date="2017-07" db="EMBL/GenBank/DDBJ databases">
        <title>Whole genome sequence of Azospirillum brasilense 2A1, a potential biofertilizer strain.</title>
        <authorList>
            <person name="Fontana C.A."/>
            <person name="Toffoli L.M."/>
            <person name="Salazar S.M."/>
            <person name="Puglisi E."/>
            <person name="Pedraza R."/>
            <person name="Bassi D."/>
            <person name="Cocconcelli P.S."/>
        </authorList>
    </citation>
    <scope>NUCLEOTIDE SEQUENCE [LARGE SCALE GENOMIC DNA]</scope>
    <source>
        <strain evidence="1 2">2A1</strain>
    </source>
</reference>
<sequence>MLAGLVLLSASCQTAGYNTGERVQIDCDRSPIQSSWSNVYTPTWGKCYRVTSERAEVMSTVHLRHFQIPGGHADVVHHVAGHNTFITQGDLRSAVRTYNNVAANGTDWGEPRNETMGGQEYETQTFLLSGKSCTAFRVKAAPAATLPGYRSATYGYACANRLDRELVERLLPSFSYDVARAENAPVTPIPPTPAKRS</sequence>
<name>A0A235HFA4_AZOBR</name>
<accession>A0A235HFA4</accession>
<gene>
    <name evidence="1" type="ORF">CHT98_10635</name>
</gene>
<dbReference type="EMBL" id="NOWT01000007">
    <property type="protein sequence ID" value="OYD84499.1"/>
    <property type="molecule type" value="Genomic_DNA"/>
</dbReference>
<organism evidence="1 2">
    <name type="scientific">Azospirillum brasilense</name>
    <dbReference type="NCBI Taxonomy" id="192"/>
    <lineage>
        <taxon>Bacteria</taxon>
        <taxon>Pseudomonadati</taxon>
        <taxon>Pseudomonadota</taxon>
        <taxon>Alphaproteobacteria</taxon>
        <taxon>Rhodospirillales</taxon>
        <taxon>Azospirillaceae</taxon>
        <taxon>Azospirillum</taxon>
    </lineage>
</organism>
<evidence type="ECO:0000313" key="1">
    <source>
        <dbReference type="EMBL" id="OYD84499.1"/>
    </source>
</evidence>
<dbReference type="AlphaFoldDB" id="A0A235HFA4"/>
<comment type="caution">
    <text evidence="1">The sequence shown here is derived from an EMBL/GenBank/DDBJ whole genome shotgun (WGS) entry which is preliminary data.</text>
</comment>
<dbReference type="Proteomes" id="UP000215367">
    <property type="component" value="Unassembled WGS sequence"/>
</dbReference>
<proteinExistence type="predicted"/>
<evidence type="ECO:0000313" key="2">
    <source>
        <dbReference type="Proteomes" id="UP000215367"/>
    </source>
</evidence>
<protein>
    <submittedName>
        <fullName evidence="1">Uncharacterized protein</fullName>
    </submittedName>
</protein>